<dbReference type="OrthoDB" id="6273691at2759"/>
<accession>A0A7K5H1V2</accession>
<dbReference type="InterPro" id="IPR051484">
    <property type="entry name" value="Tensin_PTEN_phosphatase"/>
</dbReference>
<dbReference type="InterPro" id="IPR036860">
    <property type="entry name" value="SH2_dom_sf"/>
</dbReference>
<organism evidence="7 8">
    <name type="scientific">Chunga burmeisteri</name>
    <name type="common">Black-legged seriema</name>
    <dbReference type="NCBI Taxonomy" id="1352770"/>
    <lineage>
        <taxon>Eukaryota</taxon>
        <taxon>Metazoa</taxon>
        <taxon>Chordata</taxon>
        <taxon>Craniata</taxon>
        <taxon>Vertebrata</taxon>
        <taxon>Euteleostomi</taxon>
        <taxon>Archelosauria</taxon>
        <taxon>Archosauria</taxon>
        <taxon>Dinosauria</taxon>
        <taxon>Saurischia</taxon>
        <taxon>Theropoda</taxon>
        <taxon>Coelurosauria</taxon>
        <taxon>Aves</taxon>
        <taxon>Neognathae</taxon>
        <taxon>Neoaves</taxon>
        <taxon>Telluraves</taxon>
        <taxon>Australaves</taxon>
        <taxon>Cariamiformes</taxon>
        <taxon>Cariamidae</taxon>
        <taxon>Chunga</taxon>
    </lineage>
</organism>
<dbReference type="PROSITE" id="PS50001">
    <property type="entry name" value="SH2"/>
    <property type="match status" value="1"/>
</dbReference>
<gene>
    <name evidence="7" type="primary">Tns4</name>
    <name evidence="7" type="ORF">CHUBUR_R00266</name>
</gene>
<evidence type="ECO:0000259" key="6">
    <source>
        <dbReference type="PROSITE" id="PS50001"/>
    </source>
</evidence>
<dbReference type="PANTHER" id="PTHR45734">
    <property type="entry name" value="TENSIN"/>
    <property type="match status" value="1"/>
</dbReference>
<dbReference type="SUPFAM" id="SSF50729">
    <property type="entry name" value="PH domain-like"/>
    <property type="match status" value="1"/>
</dbReference>
<feature type="region of interest" description="Disordered" evidence="5">
    <location>
        <begin position="304"/>
        <end position="395"/>
    </location>
</feature>
<dbReference type="SMART" id="SM00252">
    <property type="entry name" value="SH2"/>
    <property type="match status" value="1"/>
</dbReference>
<evidence type="ECO:0000256" key="1">
    <source>
        <dbReference type="ARBA" id="ARBA00004246"/>
    </source>
</evidence>
<dbReference type="Gene3D" id="2.30.29.30">
    <property type="entry name" value="Pleckstrin-homology domain (PH domain)/Phosphotyrosine-binding domain (PTB)"/>
    <property type="match status" value="1"/>
</dbReference>
<dbReference type="Gene3D" id="3.30.505.10">
    <property type="entry name" value="SH2 domain"/>
    <property type="match status" value="1"/>
</dbReference>
<dbReference type="Proteomes" id="UP000541181">
    <property type="component" value="Unassembled WGS sequence"/>
</dbReference>
<proteinExistence type="inferred from homology"/>
<comment type="similarity">
    <text evidence="2">Belongs to the PTEN phosphatase protein family.</text>
</comment>
<comment type="caution">
    <text evidence="7">The sequence shown here is derived from an EMBL/GenBank/DDBJ whole genome shotgun (WGS) entry which is preliminary data.</text>
</comment>
<evidence type="ECO:0000256" key="2">
    <source>
        <dbReference type="ARBA" id="ARBA00007881"/>
    </source>
</evidence>
<feature type="region of interest" description="Disordered" evidence="5">
    <location>
        <begin position="83"/>
        <end position="115"/>
    </location>
</feature>
<feature type="non-terminal residue" evidence="7">
    <location>
        <position position="1"/>
    </location>
</feature>
<feature type="non-terminal residue" evidence="7">
    <location>
        <position position="745"/>
    </location>
</feature>
<dbReference type="InterPro" id="IPR011993">
    <property type="entry name" value="PH-like_dom_sf"/>
</dbReference>
<dbReference type="InterPro" id="IPR033929">
    <property type="entry name" value="Tensin_PTB"/>
</dbReference>
<feature type="compositionally biased region" description="Polar residues" evidence="5">
    <location>
        <begin position="304"/>
        <end position="318"/>
    </location>
</feature>
<feature type="region of interest" description="Disordered" evidence="5">
    <location>
        <begin position="416"/>
        <end position="446"/>
    </location>
</feature>
<keyword evidence="3 4" id="KW-0727">SH2 domain</keyword>
<dbReference type="EMBL" id="VZRC01001049">
    <property type="protein sequence ID" value="NWS63350.1"/>
    <property type="molecule type" value="Genomic_DNA"/>
</dbReference>
<dbReference type="Pfam" id="PF08416">
    <property type="entry name" value="PTB"/>
    <property type="match status" value="1"/>
</dbReference>
<dbReference type="SUPFAM" id="SSF55550">
    <property type="entry name" value="SH2 domain"/>
    <property type="match status" value="1"/>
</dbReference>
<dbReference type="SMART" id="SM00462">
    <property type="entry name" value="PTB"/>
    <property type="match status" value="1"/>
</dbReference>
<dbReference type="AlphaFoldDB" id="A0A7K5H1V2"/>
<evidence type="ECO:0000313" key="8">
    <source>
        <dbReference type="Proteomes" id="UP000541181"/>
    </source>
</evidence>
<evidence type="ECO:0000256" key="4">
    <source>
        <dbReference type="PROSITE-ProRule" id="PRU00191"/>
    </source>
</evidence>
<sequence>MSQVLQNHVLRVGQTVCVSSQEESQSLHPAGYRGCSTLPMKYAYYSTEGWAEPPAVAHTTARLRPSGGLYGAHPVFEDVAAHAQGTGQQDASLERPTAPDRPPEEEDTGTDPEAHLVSPTLDISIESLNQLILEIDPTFQPLVCKPVKDTVQPASQGDTAATKKQDLEAIDIKYIEMTPGRPTCPELRQGSPSPSGTPFSRSPQSNSFLPQKGGFRGNYSTSGSVVFSSPPGPASPRSAAPSCAASPTRGKASECIAVPRQSAAGRTDSISYGPGALGTSPGFDNLLKPVHMVRAQQRTSWVSVHSTSPGSDTSYILGSSTHSLHSDDSDAHPAACRSADCPSPASSLGSPCPPSSSIRSHSGEAFGLSPHQPRATFSTKANTSPSQKGQASSCPPSILNSAADIPVLLVNGCPEQGDASSRLAKAPPASVKQSPPPSCSPASKLGDLNPTLSAPALSCVSDSPLRAGQPTMKFVMDTSKYWFKPNITREQAIQLLKDKEPGTFVVRDSTSYRGSFGLAMKVLVLMLSSIPLPGDESSDLVRHFLIESSPKGVHLKGAAEELYFGSLSAFVYQHAITPLALPCKLSIPTRDLADGEDSPDCAPESAPSPLQKSAVCNVLYLSSVNVETLTGAPAIQKAISSTFELETLPTPTLVHFRVTEQGVTLTDIQRRVFFRRHYPLAAIRFCGTDPENRKWQKYCKSSRIFGFVAKSQTDSENLCHLFAEYDTVQPASLVIDLLCKLLLAP</sequence>
<evidence type="ECO:0000256" key="3">
    <source>
        <dbReference type="ARBA" id="ARBA00022999"/>
    </source>
</evidence>
<feature type="compositionally biased region" description="Polar residues" evidence="5">
    <location>
        <begin position="375"/>
        <end position="395"/>
    </location>
</feature>
<dbReference type="Pfam" id="PF00017">
    <property type="entry name" value="SH2"/>
    <property type="match status" value="1"/>
</dbReference>
<reference evidence="7 8" key="1">
    <citation type="submission" date="2019-09" db="EMBL/GenBank/DDBJ databases">
        <title>Bird 10,000 Genomes (B10K) Project - Family phase.</title>
        <authorList>
            <person name="Zhang G."/>
        </authorList>
    </citation>
    <scope>NUCLEOTIDE SEQUENCE [LARGE SCALE GENOMIC DNA]</scope>
    <source>
        <strain evidence="7">B10K-CU-031-22</strain>
    </source>
</reference>
<feature type="compositionally biased region" description="Polar residues" evidence="5">
    <location>
        <begin position="190"/>
        <end position="209"/>
    </location>
</feature>
<feature type="region of interest" description="Disordered" evidence="5">
    <location>
        <begin position="178"/>
        <end position="250"/>
    </location>
</feature>
<dbReference type="CDD" id="cd01213">
    <property type="entry name" value="PTB_tensin"/>
    <property type="match status" value="1"/>
</dbReference>
<dbReference type="InterPro" id="IPR000980">
    <property type="entry name" value="SH2"/>
</dbReference>
<keyword evidence="8" id="KW-1185">Reference proteome</keyword>
<dbReference type="InterPro" id="IPR013625">
    <property type="entry name" value="PTB"/>
</dbReference>
<evidence type="ECO:0000256" key="5">
    <source>
        <dbReference type="SAM" id="MobiDB-lite"/>
    </source>
</evidence>
<evidence type="ECO:0000313" key="7">
    <source>
        <dbReference type="EMBL" id="NWS63350.1"/>
    </source>
</evidence>
<feature type="domain" description="SH2" evidence="6">
    <location>
        <begin position="482"/>
        <end position="589"/>
    </location>
</feature>
<feature type="compositionally biased region" description="Low complexity" evidence="5">
    <location>
        <begin position="220"/>
        <end position="247"/>
    </location>
</feature>
<protein>
    <submittedName>
        <fullName evidence="7">TENS4 protein</fullName>
    </submittedName>
</protein>
<dbReference type="PANTHER" id="PTHR45734:SF6">
    <property type="entry name" value="TENSIN-4"/>
    <property type="match status" value="1"/>
</dbReference>
<dbReference type="GO" id="GO:0005925">
    <property type="term" value="C:focal adhesion"/>
    <property type="evidence" value="ECO:0007669"/>
    <property type="project" value="UniProtKB-SubCell"/>
</dbReference>
<dbReference type="InterPro" id="IPR006020">
    <property type="entry name" value="PTB/PI_dom"/>
</dbReference>
<comment type="subcellular location">
    <subcellularLocation>
        <location evidence="1">Cell junction</location>
        <location evidence="1">Focal adhesion</location>
    </subcellularLocation>
</comment>
<name>A0A7K5H1V2_9AVES</name>